<protein>
    <submittedName>
        <fullName evidence="1">Uncharacterized protein</fullName>
    </submittedName>
</protein>
<accession>A0A016TSM6</accession>
<evidence type="ECO:0000313" key="1">
    <source>
        <dbReference type="EMBL" id="EYC05795.1"/>
    </source>
</evidence>
<dbReference type="EMBL" id="JARK01001416">
    <property type="protein sequence ID" value="EYC05795.1"/>
    <property type="molecule type" value="Genomic_DNA"/>
</dbReference>
<sequence>MSKTLKNTGSASCTRGFIPQWKLIEGTAWFSNTEILVLSVIAAAEKFIWINNLDFSPLPPCLRRTVVTVISCPIDYGLFQDAFWKKNDSACSCNLERGTASVVRWLSGERIRPPRRWSRV</sequence>
<gene>
    <name evidence="1" type="primary">Acey_s0080.g1361</name>
    <name evidence="1" type="ORF">Y032_0080g1361</name>
</gene>
<dbReference type="AlphaFoldDB" id="A0A016TSM6"/>
<organism evidence="1 2">
    <name type="scientific">Ancylostoma ceylanicum</name>
    <dbReference type="NCBI Taxonomy" id="53326"/>
    <lineage>
        <taxon>Eukaryota</taxon>
        <taxon>Metazoa</taxon>
        <taxon>Ecdysozoa</taxon>
        <taxon>Nematoda</taxon>
        <taxon>Chromadorea</taxon>
        <taxon>Rhabditida</taxon>
        <taxon>Rhabditina</taxon>
        <taxon>Rhabditomorpha</taxon>
        <taxon>Strongyloidea</taxon>
        <taxon>Ancylostomatidae</taxon>
        <taxon>Ancylostomatinae</taxon>
        <taxon>Ancylostoma</taxon>
    </lineage>
</organism>
<name>A0A016TSM6_9BILA</name>
<evidence type="ECO:0000313" key="2">
    <source>
        <dbReference type="Proteomes" id="UP000024635"/>
    </source>
</evidence>
<reference evidence="2" key="1">
    <citation type="journal article" date="2015" name="Nat. Genet.">
        <title>The genome and transcriptome of the zoonotic hookworm Ancylostoma ceylanicum identify infection-specific gene families.</title>
        <authorList>
            <person name="Schwarz E.M."/>
            <person name="Hu Y."/>
            <person name="Antoshechkin I."/>
            <person name="Miller M.M."/>
            <person name="Sternberg P.W."/>
            <person name="Aroian R.V."/>
        </authorList>
    </citation>
    <scope>NUCLEOTIDE SEQUENCE</scope>
    <source>
        <strain evidence="2">HY135</strain>
    </source>
</reference>
<proteinExistence type="predicted"/>
<keyword evidence="2" id="KW-1185">Reference proteome</keyword>
<comment type="caution">
    <text evidence="1">The sequence shown here is derived from an EMBL/GenBank/DDBJ whole genome shotgun (WGS) entry which is preliminary data.</text>
</comment>
<dbReference type="Proteomes" id="UP000024635">
    <property type="component" value="Unassembled WGS sequence"/>
</dbReference>